<name>W4LRS1_ENTF1</name>
<dbReference type="SUPFAM" id="SSF50249">
    <property type="entry name" value="Nucleic acid-binding proteins"/>
    <property type="match status" value="1"/>
</dbReference>
<protein>
    <submittedName>
        <fullName evidence="1">Uncharacterized protein</fullName>
    </submittedName>
</protein>
<reference evidence="1 2" key="1">
    <citation type="journal article" date="2014" name="Nature">
        <title>An environmental bacterial taxon with a large and distinct metabolic repertoire.</title>
        <authorList>
            <person name="Wilson M.C."/>
            <person name="Mori T."/>
            <person name="Ruckert C."/>
            <person name="Uria A.R."/>
            <person name="Helf M.J."/>
            <person name="Takada K."/>
            <person name="Gernert C."/>
            <person name="Steffens U.A."/>
            <person name="Heycke N."/>
            <person name="Schmitt S."/>
            <person name="Rinke C."/>
            <person name="Helfrich E.J."/>
            <person name="Brachmann A.O."/>
            <person name="Gurgui C."/>
            <person name="Wakimoto T."/>
            <person name="Kracht M."/>
            <person name="Crusemann M."/>
            <person name="Hentschel U."/>
            <person name="Abe I."/>
            <person name="Matsunaga S."/>
            <person name="Kalinowski J."/>
            <person name="Takeyama H."/>
            <person name="Piel J."/>
        </authorList>
    </citation>
    <scope>NUCLEOTIDE SEQUENCE [LARGE SCALE GENOMIC DNA]</scope>
    <source>
        <strain evidence="2">TSY1</strain>
    </source>
</reference>
<accession>W4LRS1</accession>
<keyword evidence="2" id="KW-1185">Reference proteome</keyword>
<dbReference type="Proteomes" id="UP000019141">
    <property type="component" value="Unassembled WGS sequence"/>
</dbReference>
<dbReference type="HOGENOM" id="CLU_1040853_0_0_7"/>
<dbReference type="AlphaFoldDB" id="W4LRS1"/>
<evidence type="ECO:0000313" key="1">
    <source>
        <dbReference type="EMBL" id="ETX00754.1"/>
    </source>
</evidence>
<organism evidence="1 2">
    <name type="scientific">Entotheonella factor</name>
    <dbReference type="NCBI Taxonomy" id="1429438"/>
    <lineage>
        <taxon>Bacteria</taxon>
        <taxon>Pseudomonadati</taxon>
        <taxon>Nitrospinota/Tectimicrobiota group</taxon>
        <taxon>Candidatus Tectimicrobiota</taxon>
        <taxon>Candidatus Entotheonellia</taxon>
        <taxon>Candidatus Entotheonellales</taxon>
        <taxon>Candidatus Entotheonellaceae</taxon>
        <taxon>Candidatus Entotheonella</taxon>
    </lineage>
</organism>
<gene>
    <name evidence="1" type="ORF">ETSY1_10040</name>
</gene>
<comment type="caution">
    <text evidence="1">The sequence shown here is derived from an EMBL/GenBank/DDBJ whole genome shotgun (WGS) entry which is preliminary data.</text>
</comment>
<sequence length="267" mass="31240">MNRPFIHGINFEERLRTKLESLGCRIYYDQTYDHLYKLDFIVNGFRDVARLPQHIGIQVTAKRDDVTKQREFLQTQKRSFVVPKAVYLEADPEADMEQGAATLVYAALLSLVFNRTYRNRRVIGLRLSRGFSFEFFDLEENVRRLQGFDADRRLTAQVGEEVLVGRIINFHREKGYGFIECDSRPNNVFFHIRNGVDESVVGRIEAVGEGLTGWQQLDIPVTFRERFTRRSREEKPAAFDIKLYVQDAAENTVIEEEPREQIEDFFS</sequence>
<proteinExistence type="predicted"/>
<dbReference type="EMBL" id="AZHW01000309">
    <property type="protein sequence ID" value="ETX00754.1"/>
    <property type="molecule type" value="Genomic_DNA"/>
</dbReference>
<dbReference type="InterPro" id="IPR012340">
    <property type="entry name" value="NA-bd_OB-fold"/>
</dbReference>
<evidence type="ECO:0000313" key="2">
    <source>
        <dbReference type="Proteomes" id="UP000019141"/>
    </source>
</evidence>
<dbReference type="Gene3D" id="2.40.50.140">
    <property type="entry name" value="Nucleic acid-binding proteins"/>
    <property type="match status" value="1"/>
</dbReference>